<evidence type="ECO:0000313" key="2">
    <source>
        <dbReference type="EMBL" id="MDT0631896.1"/>
    </source>
</evidence>
<feature type="region of interest" description="Disordered" evidence="1">
    <location>
        <begin position="244"/>
        <end position="263"/>
    </location>
</feature>
<organism evidence="2 3">
    <name type="scientific">Rubrivirga litoralis</name>
    <dbReference type="NCBI Taxonomy" id="3075598"/>
    <lineage>
        <taxon>Bacteria</taxon>
        <taxon>Pseudomonadati</taxon>
        <taxon>Rhodothermota</taxon>
        <taxon>Rhodothermia</taxon>
        <taxon>Rhodothermales</taxon>
        <taxon>Rubricoccaceae</taxon>
        <taxon>Rubrivirga</taxon>
    </lineage>
</organism>
<evidence type="ECO:0000313" key="3">
    <source>
        <dbReference type="Proteomes" id="UP001267426"/>
    </source>
</evidence>
<gene>
    <name evidence="2" type="ORF">RM540_09080</name>
</gene>
<protein>
    <submittedName>
        <fullName evidence="2">Uncharacterized protein</fullName>
    </submittedName>
</protein>
<comment type="caution">
    <text evidence="2">The sequence shown here is derived from an EMBL/GenBank/DDBJ whole genome shotgun (WGS) entry which is preliminary data.</text>
</comment>
<dbReference type="Proteomes" id="UP001267426">
    <property type="component" value="Unassembled WGS sequence"/>
</dbReference>
<keyword evidence="3" id="KW-1185">Reference proteome</keyword>
<evidence type="ECO:0000256" key="1">
    <source>
        <dbReference type="SAM" id="MobiDB-lite"/>
    </source>
</evidence>
<accession>A0ABU3BRU2</accession>
<proteinExistence type="predicted"/>
<name>A0ABU3BRU2_9BACT</name>
<dbReference type="RefSeq" id="WP_311663307.1">
    <property type="nucleotide sequence ID" value="NZ_JAVRHT010000018.1"/>
</dbReference>
<feature type="compositionally biased region" description="Low complexity" evidence="1">
    <location>
        <begin position="244"/>
        <end position="254"/>
    </location>
</feature>
<dbReference type="EMBL" id="JAVRHT010000018">
    <property type="protein sequence ID" value="MDT0631896.1"/>
    <property type="molecule type" value="Genomic_DNA"/>
</dbReference>
<reference evidence="2 3" key="1">
    <citation type="submission" date="2023-09" db="EMBL/GenBank/DDBJ databases">
        <authorList>
            <person name="Rey-Velasco X."/>
        </authorList>
    </citation>
    <scope>NUCLEOTIDE SEQUENCE [LARGE SCALE GENOMIC DNA]</scope>
    <source>
        <strain evidence="2 3">F394</strain>
    </source>
</reference>
<sequence>MSAAPPARTDTPAPPGAVVLDFDPARDGFSFPNRFEWTDGDLDVLAGALRPLAALPFALGGALGGRFGGGSDQGGAGTAAGAAVAGGAGWAVGGGLVRSVARRWPTFGLCGGMALAAVERWPARGRVATAALEREPMRALLRRRQEATLRASLPRFARYWALVRFTPGAMPHAPLAGALAAELDRVEAALRAGRPALLGLVGDAPDPFTLHQVVAFGVDRRGRLDATLQVYDPNAPGQTRTITTGGAGAGRTAISTDLPTGRRADGRVHISTRPGHLSHLFVIDPDA</sequence>